<evidence type="ECO:0000313" key="3">
    <source>
        <dbReference type="EMBL" id="MBE9665163.1"/>
    </source>
</evidence>
<dbReference type="RefSeq" id="WP_194104571.1">
    <property type="nucleotide sequence ID" value="NZ_JADFFM010000001.1"/>
</dbReference>
<feature type="domain" description="PBP" evidence="2">
    <location>
        <begin position="47"/>
        <end position="280"/>
    </location>
</feature>
<organism evidence="3 4">
    <name type="scientific">Mucilaginibacter boryungensis</name>
    <dbReference type="NCBI Taxonomy" id="768480"/>
    <lineage>
        <taxon>Bacteria</taxon>
        <taxon>Pseudomonadati</taxon>
        <taxon>Bacteroidota</taxon>
        <taxon>Sphingobacteriia</taxon>
        <taxon>Sphingobacteriales</taxon>
        <taxon>Sphingobacteriaceae</taxon>
        <taxon>Mucilaginibacter</taxon>
    </lineage>
</organism>
<dbReference type="InterPro" id="IPR024370">
    <property type="entry name" value="PBP_domain"/>
</dbReference>
<dbReference type="PROSITE" id="PS51257">
    <property type="entry name" value="PROKAR_LIPOPROTEIN"/>
    <property type="match status" value="1"/>
</dbReference>
<dbReference type="Gene3D" id="3.40.190.10">
    <property type="entry name" value="Periplasmic binding protein-like II"/>
    <property type="match status" value="2"/>
</dbReference>
<accession>A0ABR9XCN6</accession>
<sequence length="305" mass="33588">MSAKKSFLFVGCGLALVAGLYACKPKKGKVNADTFMAGKADFLIDESCSPIVDEEAYVFTASYDKAKPHLIYKTENDLLNLLLNDSLNFAIMTRDLKPAEAKAMADRGLPAEVNKFATDAVTLIVNNTSADTTITVSQIKDMLNGEIKTDKNIVFDNPNSSLVRYLKDLTGIKDLTSKNIYALKSNKEVIRYVSQHPQSIGITGFAWLNDPDKDYADAVSKVKIVGVKDDRRKDDIGFTKPSQETFALKQYPLARNLYIINCSGRQGLGSGFASFILSDRGQRIILKSGLLPEIMPGREVNIVQQ</sequence>
<protein>
    <submittedName>
        <fullName evidence="3">Substrate-binding domain-containing protein</fullName>
    </submittedName>
</protein>
<reference evidence="3 4" key="1">
    <citation type="submission" date="2020-10" db="EMBL/GenBank/DDBJ databases">
        <title>Mucilaginibacter mali sp. nov., isolated from rhizosphere soil of apple orchard.</title>
        <authorList>
            <person name="Lee J.-S."/>
            <person name="Kim H.S."/>
            <person name="Kim J.-S."/>
        </authorList>
    </citation>
    <scope>NUCLEOTIDE SEQUENCE [LARGE SCALE GENOMIC DNA]</scope>
    <source>
        <strain evidence="3 4">KCTC 23157</strain>
    </source>
</reference>
<proteinExistence type="predicted"/>
<dbReference type="PANTHER" id="PTHR30570">
    <property type="entry name" value="PERIPLASMIC PHOSPHATE BINDING COMPONENT OF PHOSPHATE ABC TRANSPORTER"/>
    <property type="match status" value="1"/>
</dbReference>
<dbReference type="EMBL" id="JADFFM010000001">
    <property type="protein sequence ID" value="MBE9665163.1"/>
    <property type="molecule type" value="Genomic_DNA"/>
</dbReference>
<gene>
    <name evidence="3" type="ORF">IRJ18_02235</name>
</gene>
<comment type="caution">
    <text evidence="3">The sequence shown here is derived from an EMBL/GenBank/DDBJ whole genome shotgun (WGS) entry which is preliminary data.</text>
</comment>
<dbReference type="Pfam" id="PF12849">
    <property type="entry name" value="PBP_like_2"/>
    <property type="match status" value="1"/>
</dbReference>
<dbReference type="Proteomes" id="UP000632774">
    <property type="component" value="Unassembled WGS sequence"/>
</dbReference>
<dbReference type="SUPFAM" id="SSF53850">
    <property type="entry name" value="Periplasmic binding protein-like II"/>
    <property type="match status" value="1"/>
</dbReference>
<dbReference type="InterPro" id="IPR050811">
    <property type="entry name" value="Phosphate_ABC_transporter"/>
</dbReference>
<evidence type="ECO:0000313" key="4">
    <source>
        <dbReference type="Proteomes" id="UP000632774"/>
    </source>
</evidence>
<keyword evidence="4" id="KW-1185">Reference proteome</keyword>
<evidence type="ECO:0000256" key="1">
    <source>
        <dbReference type="ARBA" id="ARBA00022729"/>
    </source>
</evidence>
<evidence type="ECO:0000259" key="2">
    <source>
        <dbReference type="Pfam" id="PF12849"/>
    </source>
</evidence>
<keyword evidence="1" id="KW-0732">Signal</keyword>
<dbReference type="PANTHER" id="PTHR30570:SF1">
    <property type="entry name" value="PHOSPHATE-BINDING PROTEIN PSTS"/>
    <property type="match status" value="1"/>
</dbReference>
<name>A0ABR9XCN6_9SPHI</name>